<dbReference type="Proteomes" id="UP000050469">
    <property type="component" value="Unassembled WGS sequence"/>
</dbReference>
<evidence type="ECO:0000313" key="5">
    <source>
        <dbReference type="Proteomes" id="UP000270873"/>
    </source>
</evidence>
<dbReference type="Proteomes" id="UP000270873">
    <property type="component" value="Unassembled WGS sequence"/>
</dbReference>
<dbReference type="EMBL" id="RBSP01000792">
    <property type="protein sequence ID" value="RMS42477.1"/>
    <property type="molecule type" value="Genomic_DNA"/>
</dbReference>
<name>A0A0N8RR66_PSEA0</name>
<gene>
    <name evidence="2" type="ORF">ALO53_200203</name>
    <name evidence="3" type="ORF">ALP66_01775</name>
</gene>
<dbReference type="PATRIC" id="fig|251724.3.peg.1514"/>
<organism evidence="2 4">
    <name type="scientific">Pseudomonas amygdali pv. photiniae</name>
    <dbReference type="NCBI Taxonomy" id="251724"/>
    <lineage>
        <taxon>Bacteria</taxon>
        <taxon>Pseudomonadati</taxon>
        <taxon>Pseudomonadota</taxon>
        <taxon>Gammaproteobacteria</taxon>
        <taxon>Pseudomonadales</taxon>
        <taxon>Pseudomonadaceae</taxon>
        <taxon>Pseudomonas</taxon>
        <taxon>Pseudomonas amygdali</taxon>
    </lineage>
</organism>
<dbReference type="PIRSF" id="PIRSF009320">
    <property type="entry name" value="Nuc_binding_HP_1000"/>
    <property type="match status" value="1"/>
</dbReference>
<dbReference type="PANTHER" id="PTHR13696">
    <property type="entry name" value="P-LOOP CONTAINING NUCLEOSIDE TRIPHOSPHATE HYDROLASE"/>
    <property type="match status" value="1"/>
</dbReference>
<dbReference type="PANTHER" id="PTHR13696:SF99">
    <property type="entry name" value="COBYRINIC ACID AC-DIAMIDE SYNTHASE"/>
    <property type="match status" value="1"/>
</dbReference>
<evidence type="ECO:0000259" key="1">
    <source>
        <dbReference type="Pfam" id="PF01656"/>
    </source>
</evidence>
<dbReference type="SUPFAM" id="SSF52540">
    <property type="entry name" value="P-loop containing nucleoside triphosphate hydrolases"/>
    <property type="match status" value="1"/>
</dbReference>
<evidence type="ECO:0000313" key="2">
    <source>
        <dbReference type="EMBL" id="KPX53135.1"/>
    </source>
</evidence>
<sequence>MKTIGFVTQKGGAGKSTSALALAGALAQKYHVLLVDLDRQRSIERWSEGANLPETLEVFTATQANDLRHLPTADFVVVDTAGGLSAEVLPFLDLVLLPCAPSVFDIWAVAETVELVKAHQAHRPGLQAALFVNRLSPRTKLGKEAADALSDYGIPVLSSALHDRIAFPTSIAQGKTPVTSGNSGARLDSLIFAEEIKRLVENG</sequence>
<dbReference type="EMBL" id="LJQO01000619">
    <property type="protein sequence ID" value="KPX53135.1"/>
    <property type="molecule type" value="Genomic_DNA"/>
</dbReference>
<dbReference type="InterPro" id="IPR050678">
    <property type="entry name" value="DNA_Partitioning_ATPase"/>
</dbReference>
<dbReference type="InterPro" id="IPR027417">
    <property type="entry name" value="P-loop_NTPase"/>
</dbReference>
<feature type="domain" description="CobQ/CobB/MinD/ParA nucleotide binding" evidence="1">
    <location>
        <begin position="6"/>
        <end position="177"/>
    </location>
</feature>
<dbReference type="Gene3D" id="3.40.50.300">
    <property type="entry name" value="P-loop containing nucleotide triphosphate hydrolases"/>
    <property type="match status" value="1"/>
</dbReference>
<dbReference type="InterPro" id="IPR002586">
    <property type="entry name" value="CobQ/CobB/MinD/ParA_Nub-bd_dom"/>
</dbReference>
<dbReference type="RefSeq" id="WP_057413510.1">
    <property type="nucleotide sequence ID" value="NZ_LJQO01000619.1"/>
</dbReference>
<reference evidence="3 5" key="2">
    <citation type="submission" date="2018-08" db="EMBL/GenBank/DDBJ databases">
        <title>Recombination of ecologically and evolutionarily significant loci maintains genetic cohesion in the Pseudomonas syringae species complex.</title>
        <authorList>
            <person name="Dillon M."/>
            <person name="Thakur S."/>
            <person name="Almeida R.N.D."/>
            <person name="Weir B.S."/>
            <person name="Guttman D.S."/>
        </authorList>
    </citation>
    <scope>NUCLEOTIDE SEQUENCE [LARGE SCALE GENOMIC DNA]</scope>
    <source>
        <strain evidence="3 5">ICMP 7847</strain>
    </source>
</reference>
<proteinExistence type="predicted"/>
<evidence type="ECO:0000313" key="3">
    <source>
        <dbReference type="EMBL" id="RMS42477.1"/>
    </source>
</evidence>
<reference evidence="2 4" key="1">
    <citation type="submission" date="2015-09" db="EMBL/GenBank/DDBJ databases">
        <title>Genome announcement of multiple Pseudomonas syringae strains.</title>
        <authorList>
            <person name="Thakur S."/>
            <person name="Wang P.W."/>
            <person name="Gong Y."/>
            <person name="Weir B.S."/>
            <person name="Guttman D.S."/>
        </authorList>
    </citation>
    <scope>NUCLEOTIDE SEQUENCE [LARGE SCALE GENOMIC DNA]</scope>
    <source>
        <strain evidence="2 4">ICMP7840</strain>
    </source>
</reference>
<dbReference type="CDD" id="cd02042">
    <property type="entry name" value="ParAB_family"/>
    <property type="match status" value="1"/>
</dbReference>
<dbReference type="Pfam" id="PF01656">
    <property type="entry name" value="CbiA"/>
    <property type="match status" value="1"/>
</dbReference>
<evidence type="ECO:0000313" key="4">
    <source>
        <dbReference type="Proteomes" id="UP000050469"/>
    </source>
</evidence>
<accession>A0A0N8RR66</accession>
<comment type="caution">
    <text evidence="2">The sequence shown here is derived from an EMBL/GenBank/DDBJ whole genome shotgun (WGS) entry which is preliminary data.</text>
</comment>
<protein>
    <submittedName>
        <fullName evidence="3">ATPase involved in chromosome partitioning</fullName>
    </submittedName>
</protein>
<dbReference type="AlphaFoldDB" id="A0A0N8RR66"/>